<dbReference type="RefSeq" id="WP_039781173.1">
    <property type="nucleotide sequence ID" value="NZ_JAAXOR010000004.1"/>
</dbReference>
<accession>A0A231H4M3</accession>
<sequence>MNPDVTAYIDGKKAWQSGICANLRRTVHSTLPGVAEVFQYGKPHFTVDGTNVAVLHVAAAKVSFMVFGAQEIEPVPGVLRSLGSGERKAVDFREGDAVDSGFIADLLRRVAGTN</sequence>
<evidence type="ECO:0000313" key="2">
    <source>
        <dbReference type="EMBL" id="OXR43805.1"/>
    </source>
</evidence>
<organism evidence="2 3">
    <name type="scientific">Nocardia cerradoensis</name>
    <dbReference type="NCBI Taxonomy" id="85688"/>
    <lineage>
        <taxon>Bacteria</taxon>
        <taxon>Bacillati</taxon>
        <taxon>Actinomycetota</taxon>
        <taxon>Actinomycetes</taxon>
        <taxon>Mycobacteriales</taxon>
        <taxon>Nocardiaceae</taxon>
        <taxon>Nocardia</taxon>
    </lineage>
</organism>
<dbReference type="InterPro" id="IPR014922">
    <property type="entry name" value="YdhG-like"/>
</dbReference>
<feature type="domain" description="YdhG-like" evidence="1">
    <location>
        <begin position="19"/>
        <end position="109"/>
    </location>
</feature>
<dbReference type="Pfam" id="PF08818">
    <property type="entry name" value="DUF1801"/>
    <property type="match status" value="1"/>
</dbReference>
<protein>
    <recommendedName>
        <fullName evidence="1">YdhG-like domain-containing protein</fullName>
    </recommendedName>
</protein>
<dbReference type="AlphaFoldDB" id="A0A231H4M3"/>
<keyword evidence="3" id="KW-1185">Reference proteome</keyword>
<evidence type="ECO:0000259" key="1">
    <source>
        <dbReference type="Pfam" id="PF08818"/>
    </source>
</evidence>
<dbReference type="SUPFAM" id="SSF159888">
    <property type="entry name" value="YdhG-like"/>
    <property type="match status" value="1"/>
</dbReference>
<dbReference type="Gene3D" id="3.90.1150.200">
    <property type="match status" value="1"/>
</dbReference>
<proteinExistence type="predicted"/>
<evidence type="ECO:0000313" key="3">
    <source>
        <dbReference type="Proteomes" id="UP000215506"/>
    </source>
</evidence>
<gene>
    <name evidence="2" type="ORF">B7C42_04040</name>
</gene>
<dbReference type="Proteomes" id="UP000215506">
    <property type="component" value="Unassembled WGS sequence"/>
</dbReference>
<reference evidence="2 3" key="1">
    <citation type="submission" date="2017-07" db="EMBL/GenBank/DDBJ databases">
        <title>First draft Genome Sequence of Nocardia cerradoensis isolated from human infection.</title>
        <authorList>
            <person name="Carrasco G."/>
        </authorList>
    </citation>
    <scope>NUCLEOTIDE SEQUENCE [LARGE SCALE GENOMIC DNA]</scope>
    <source>
        <strain evidence="2 3">CNM20130759</strain>
    </source>
</reference>
<name>A0A231H4M3_9NOCA</name>
<comment type="caution">
    <text evidence="2">The sequence shown here is derived from an EMBL/GenBank/DDBJ whole genome shotgun (WGS) entry which is preliminary data.</text>
</comment>
<dbReference type="EMBL" id="NGAF01000008">
    <property type="protein sequence ID" value="OXR43805.1"/>
    <property type="molecule type" value="Genomic_DNA"/>
</dbReference>